<dbReference type="EMBL" id="CP094984">
    <property type="protein sequence ID" value="UON92467.1"/>
    <property type="molecule type" value="Genomic_DNA"/>
</dbReference>
<evidence type="ECO:0000313" key="3">
    <source>
        <dbReference type="EMBL" id="UON92467.1"/>
    </source>
</evidence>
<evidence type="ECO:0000313" key="5">
    <source>
        <dbReference type="Proteomes" id="UP001155145"/>
    </source>
</evidence>
<feature type="transmembrane region" description="Helical" evidence="1">
    <location>
        <begin position="99"/>
        <end position="126"/>
    </location>
</feature>
<accession>A0A9X1M9Z6</accession>
<dbReference type="Proteomes" id="UP001155145">
    <property type="component" value="Unassembled WGS sequence"/>
</dbReference>
<feature type="transmembrane region" description="Helical" evidence="1">
    <location>
        <begin position="24"/>
        <end position="43"/>
    </location>
</feature>
<reference evidence="2" key="1">
    <citation type="submission" date="2021-10" db="EMBL/GenBank/DDBJ databases">
        <title>Novel species in genus Arthrobacter.</title>
        <authorList>
            <person name="Liu Y."/>
        </authorList>
    </citation>
    <scope>NUCLEOTIDE SEQUENCE</scope>
    <source>
        <strain evidence="2">Zg-Y462</strain>
        <strain evidence="4">zg-Y462</strain>
    </source>
</reference>
<evidence type="ECO:0000313" key="2">
    <source>
        <dbReference type="EMBL" id="MCC3273662.1"/>
    </source>
</evidence>
<organism evidence="2 5">
    <name type="scientific">Arthrobacter zhangbolii</name>
    <dbReference type="NCBI Taxonomy" id="2886936"/>
    <lineage>
        <taxon>Bacteria</taxon>
        <taxon>Bacillati</taxon>
        <taxon>Actinomycetota</taxon>
        <taxon>Actinomycetes</taxon>
        <taxon>Micrococcales</taxon>
        <taxon>Micrococcaceae</taxon>
        <taxon>Arthrobacter</taxon>
    </lineage>
</organism>
<feature type="transmembrane region" description="Helical" evidence="1">
    <location>
        <begin position="146"/>
        <end position="174"/>
    </location>
</feature>
<feature type="transmembrane region" description="Helical" evidence="1">
    <location>
        <begin position="55"/>
        <end position="79"/>
    </location>
</feature>
<gene>
    <name evidence="2" type="ORF">LJ755_13100</name>
    <name evidence="3" type="ORF">MUK71_02085</name>
</gene>
<evidence type="ECO:0000313" key="4">
    <source>
        <dbReference type="Proteomes" id="UP000829758"/>
    </source>
</evidence>
<dbReference type="AlphaFoldDB" id="A0A9X1M9Z6"/>
<evidence type="ECO:0000256" key="1">
    <source>
        <dbReference type="SAM" id="Phobius"/>
    </source>
</evidence>
<keyword evidence="4" id="KW-1185">Reference proteome</keyword>
<keyword evidence="1" id="KW-0812">Transmembrane</keyword>
<name>A0A9X1M9Z6_9MICC</name>
<evidence type="ECO:0008006" key="6">
    <source>
        <dbReference type="Google" id="ProtNLM"/>
    </source>
</evidence>
<keyword evidence="1" id="KW-1133">Transmembrane helix</keyword>
<dbReference type="Proteomes" id="UP000829758">
    <property type="component" value="Chromosome"/>
</dbReference>
<sequence>MGTQTAAPTPGTDAAHSADRRAALWLYAATGTAAALGIVWQLAGAGGLPFVPQNQAGSLLVAFGAGILAAALLLAAWFLTARAEERLGIRQQRGALAALAGLGVFCIPFTPALVFSPVPGLALILLSVRTRDLRTAAMGGTALAAALVLAFFPALPFAAPILALVAAAAFAVVVQAGSRHGRGGAGYSPRKTG</sequence>
<protein>
    <recommendedName>
        <fullName evidence="6">Tripartite tricarboxylate transporter TctB family protein</fullName>
    </recommendedName>
</protein>
<proteinExistence type="predicted"/>
<dbReference type="EMBL" id="JAJFZT010000008">
    <property type="protein sequence ID" value="MCC3273662.1"/>
    <property type="molecule type" value="Genomic_DNA"/>
</dbReference>
<dbReference type="RefSeq" id="WP_227929377.1">
    <property type="nucleotide sequence ID" value="NZ_CP094984.1"/>
</dbReference>
<keyword evidence="1" id="KW-0472">Membrane</keyword>